<feature type="region of interest" description="Disordered" evidence="2">
    <location>
        <begin position="192"/>
        <end position="212"/>
    </location>
</feature>
<accession>A0A8H6MDJ2</accession>
<dbReference type="InterPro" id="IPR039298">
    <property type="entry name" value="ACOT13"/>
</dbReference>
<dbReference type="GO" id="GO:0047617">
    <property type="term" value="F:fatty acyl-CoA hydrolase activity"/>
    <property type="evidence" value="ECO:0007669"/>
    <property type="project" value="InterPro"/>
</dbReference>
<dbReference type="Proteomes" id="UP000521943">
    <property type="component" value="Unassembled WGS sequence"/>
</dbReference>
<feature type="compositionally biased region" description="Polar residues" evidence="2">
    <location>
        <begin position="192"/>
        <end position="209"/>
    </location>
</feature>
<protein>
    <recommendedName>
        <fullName evidence="5">Thioesterase domain-containing protein</fullName>
    </recommendedName>
</protein>
<dbReference type="CDD" id="cd03443">
    <property type="entry name" value="PaaI_thioesterase"/>
    <property type="match status" value="1"/>
</dbReference>
<evidence type="ECO:0000313" key="4">
    <source>
        <dbReference type="Proteomes" id="UP000521943"/>
    </source>
</evidence>
<dbReference type="OrthoDB" id="2831072at2759"/>
<evidence type="ECO:0000256" key="2">
    <source>
        <dbReference type="SAM" id="MobiDB-lite"/>
    </source>
</evidence>
<dbReference type="SUPFAM" id="SSF54637">
    <property type="entry name" value="Thioesterase/thiol ester dehydrase-isomerase"/>
    <property type="match status" value="1"/>
</dbReference>
<keyword evidence="4" id="KW-1185">Reference proteome</keyword>
<comment type="caution">
    <text evidence="3">The sequence shown here is derived from an EMBL/GenBank/DDBJ whole genome shotgun (WGS) entry which is preliminary data.</text>
</comment>
<name>A0A8H6MDJ2_9AGAR</name>
<organism evidence="3 4">
    <name type="scientific">Ephemerocybe angulata</name>
    <dbReference type="NCBI Taxonomy" id="980116"/>
    <lineage>
        <taxon>Eukaryota</taxon>
        <taxon>Fungi</taxon>
        <taxon>Dikarya</taxon>
        <taxon>Basidiomycota</taxon>
        <taxon>Agaricomycotina</taxon>
        <taxon>Agaricomycetes</taxon>
        <taxon>Agaricomycetidae</taxon>
        <taxon>Agaricales</taxon>
        <taxon>Agaricineae</taxon>
        <taxon>Psathyrellaceae</taxon>
        <taxon>Ephemerocybe</taxon>
    </lineage>
</organism>
<reference evidence="3 4" key="1">
    <citation type="submission" date="2020-07" db="EMBL/GenBank/DDBJ databases">
        <title>Comparative genomics of pyrophilous fungi reveals a link between fire events and developmental genes.</title>
        <authorList>
            <consortium name="DOE Joint Genome Institute"/>
            <person name="Steindorff A.S."/>
            <person name="Carver A."/>
            <person name="Calhoun S."/>
            <person name="Stillman K."/>
            <person name="Liu H."/>
            <person name="Lipzen A."/>
            <person name="Pangilinan J."/>
            <person name="Labutti K."/>
            <person name="Bruns T.D."/>
            <person name="Grigoriev I.V."/>
        </authorList>
    </citation>
    <scope>NUCLEOTIDE SEQUENCE [LARGE SCALE GENOMIC DNA]</scope>
    <source>
        <strain evidence="3 4">CBS 144469</strain>
    </source>
</reference>
<evidence type="ECO:0000313" key="3">
    <source>
        <dbReference type="EMBL" id="KAF6761929.1"/>
    </source>
</evidence>
<dbReference type="AlphaFoldDB" id="A0A8H6MDJ2"/>
<proteinExistence type="predicted"/>
<evidence type="ECO:0008006" key="5">
    <source>
        <dbReference type="Google" id="ProtNLM"/>
    </source>
</evidence>
<keyword evidence="1" id="KW-0378">Hydrolase</keyword>
<dbReference type="EMBL" id="JACGCI010000008">
    <property type="protein sequence ID" value="KAF6761929.1"/>
    <property type="molecule type" value="Genomic_DNA"/>
</dbReference>
<evidence type="ECO:0000256" key="1">
    <source>
        <dbReference type="ARBA" id="ARBA00022801"/>
    </source>
</evidence>
<gene>
    <name evidence="3" type="ORF">DFP72DRAFT_591719</name>
</gene>
<dbReference type="PANTHER" id="PTHR21660:SF1">
    <property type="entry name" value="ACYL-COENZYME A THIOESTERASE 13"/>
    <property type="match status" value="1"/>
</dbReference>
<dbReference type="Gene3D" id="3.10.129.10">
    <property type="entry name" value="Hotdog Thioesterase"/>
    <property type="match status" value="1"/>
</dbReference>
<sequence>MPAAASQFTDLPVVDISNVKGNASDETKRQVWSTFKYLLGSPGWFNHSIGDSIQCKEVNVWGPKDPSTASPSEEAPWAETVFEVEVTPDMCNLFGILHGGCTAYLIDHCSVTSTMALGCHIDQDGTGLSQSMNIVWVEAAPLGAKLRIVNTSMVIRGRARTCRSELWNGNKLCASGVHSLVNAPKKMIRASLPSTSAQQPPSNRNQPFTSPALDLTPVFTAKL</sequence>
<dbReference type="PANTHER" id="PTHR21660">
    <property type="entry name" value="THIOESTERASE SUPERFAMILY MEMBER-RELATED"/>
    <property type="match status" value="1"/>
</dbReference>
<dbReference type="InterPro" id="IPR029069">
    <property type="entry name" value="HotDog_dom_sf"/>
</dbReference>